<name>A0AAN6SE75_9PEZI</name>
<evidence type="ECO:0000256" key="9">
    <source>
        <dbReference type="ARBA" id="ARBA00022989"/>
    </source>
</evidence>
<keyword evidence="7 19" id="KW-0812">Transmembrane</keyword>
<evidence type="ECO:0000313" key="20">
    <source>
        <dbReference type="EMBL" id="KAK3950375.1"/>
    </source>
</evidence>
<evidence type="ECO:0000256" key="8">
    <source>
        <dbReference type="ARBA" id="ARBA00022723"/>
    </source>
</evidence>
<evidence type="ECO:0000256" key="14">
    <source>
        <dbReference type="ARBA" id="ARBA00023194"/>
    </source>
</evidence>
<dbReference type="GO" id="GO:0020037">
    <property type="term" value="F:heme binding"/>
    <property type="evidence" value="ECO:0007669"/>
    <property type="project" value="InterPro"/>
</dbReference>
<gene>
    <name evidence="20" type="ORF">QBC32DRAFT_399512</name>
</gene>
<comment type="pathway">
    <text evidence="4">Hormone biosynthesis.</text>
</comment>
<comment type="subcellular location">
    <subcellularLocation>
        <location evidence="2">Membrane</location>
        <topology evidence="2">Single-pass membrane protein</topology>
    </subcellularLocation>
</comment>
<dbReference type="Gene3D" id="1.10.630.10">
    <property type="entry name" value="Cytochrome P450"/>
    <property type="match status" value="1"/>
</dbReference>
<comment type="caution">
    <text evidence="20">The sequence shown here is derived from an EMBL/GenBank/DDBJ whole genome shotgun (WGS) entry which is preliminary data.</text>
</comment>
<dbReference type="InterPro" id="IPR036396">
    <property type="entry name" value="Cyt_P450_sf"/>
</dbReference>
<keyword evidence="8 18" id="KW-0479">Metal-binding</keyword>
<evidence type="ECO:0000256" key="2">
    <source>
        <dbReference type="ARBA" id="ARBA00004167"/>
    </source>
</evidence>
<keyword evidence="21" id="KW-1185">Reference proteome</keyword>
<evidence type="ECO:0000313" key="21">
    <source>
        <dbReference type="Proteomes" id="UP001303222"/>
    </source>
</evidence>
<dbReference type="GO" id="GO:0016020">
    <property type="term" value="C:membrane"/>
    <property type="evidence" value="ECO:0007669"/>
    <property type="project" value="UniProtKB-SubCell"/>
</dbReference>
<dbReference type="PANTHER" id="PTHR24305:SF77">
    <property type="entry name" value="CYTOCHROME P450 MONOOXYGENASE"/>
    <property type="match status" value="1"/>
</dbReference>
<keyword evidence="6 18" id="KW-0349">Heme</keyword>
<evidence type="ECO:0000256" key="15">
    <source>
        <dbReference type="ARBA" id="ARBA00067672"/>
    </source>
</evidence>
<comment type="cofactor">
    <cofactor evidence="1 18">
        <name>heme</name>
        <dbReference type="ChEBI" id="CHEBI:30413"/>
    </cofactor>
</comment>
<keyword evidence="9 19" id="KW-1133">Transmembrane helix</keyword>
<dbReference type="EMBL" id="MU859179">
    <property type="protein sequence ID" value="KAK3950375.1"/>
    <property type="molecule type" value="Genomic_DNA"/>
</dbReference>
<dbReference type="FunFam" id="1.10.630.10:FF:000076">
    <property type="entry name" value="Cytochrome P450 monooxygenase"/>
    <property type="match status" value="1"/>
</dbReference>
<evidence type="ECO:0000256" key="1">
    <source>
        <dbReference type="ARBA" id="ARBA00001971"/>
    </source>
</evidence>
<sequence length="544" mass="61643">MILPTKASIGGFFDPSHLTNASPKTIVLAAFSLLVVYYITYSIIAWYRLRHFDGPWLGKFSYLWIFKIIHSGQMGEAAHAAQDKYGGVEPGYPSTVRIGPSDLITTELDLIRRMSGARSRYVRSNWYKLNRLDPYDDNMFSTTSTIYHDQLKSKMAPGYAGRDNTGVEKDIDLVISKLVDKIRAKYAAPKGSTSPAGRERLEFGQMAQYFTLDVICKTAFQVEFDHIGKEEDVFGYIYMVNNLVYGNAMGATIPMVGKILSNPLFLKIFGPTTKDKRGMGLIMKVAREIVGKRFAAADGKDQQDMLGSFIRRGLTQRQCETESIFQILAGSDTTATGIRSGLLYLCSTPRAYTRLQREIDQRIASGLISSPCITNAESLAFPYLQAVIYESLRMRPPFDGLPFKVVPPEGDHTRDGRFIPGGTKITATFGAMQRNKEVFGVDSDVWRPERWLEEEGWCDAERRREMKSVVEMVFGYGRWQCAGKSVAMLELNKVFCQLIRNFDFQLADPTQPWKSRNYHIFFHDDFYFTVTDRHGKTEEEKKSG</sequence>
<feature type="transmembrane region" description="Helical" evidence="19">
    <location>
        <begin position="26"/>
        <end position="47"/>
    </location>
</feature>
<evidence type="ECO:0000256" key="3">
    <source>
        <dbReference type="ARBA" id="ARBA00004792"/>
    </source>
</evidence>
<organism evidence="20 21">
    <name type="scientific">Pseudoneurospora amorphoporcata</name>
    <dbReference type="NCBI Taxonomy" id="241081"/>
    <lineage>
        <taxon>Eukaryota</taxon>
        <taxon>Fungi</taxon>
        <taxon>Dikarya</taxon>
        <taxon>Ascomycota</taxon>
        <taxon>Pezizomycotina</taxon>
        <taxon>Sordariomycetes</taxon>
        <taxon>Sordariomycetidae</taxon>
        <taxon>Sordariales</taxon>
        <taxon>Sordariaceae</taxon>
        <taxon>Pseudoneurospora</taxon>
    </lineage>
</organism>
<evidence type="ECO:0000256" key="18">
    <source>
        <dbReference type="PIRSR" id="PIRSR602401-1"/>
    </source>
</evidence>
<evidence type="ECO:0000256" key="11">
    <source>
        <dbReference type="ARBA" id="ARBA00023004"/>
    </source>
</evidence>
<evidence type="ECO:0000256" key="13">
    <source>
        <dbReference type="ARBA" id="ARBA00023033"/>
    </source>
</evidence>
<dbReference type="AlphaFoldDB" id="A0AAN6SE75"/>
<evidence type="ECO:0000256" key="17">
    <source>
        <dbReference type="ARBA" id="ARBA00079990"/>
    </source>
</evidence>
<feature type="binding site" description="axial binding residue" evidence="18">
    <location>
        <position position="481"/>
    </location>
    <ligand>
        <name>heme</name>
        <dbReference type="ChEBI" id="CHEBI:30413"/>
    </ligand>
    <ligandPart>
        <name>Fe</name>
        <dbReference type="ChEBI" id="CHEBI:18248"/>
    </ligandPart>
</feature>
<keyword evidence="14" id="KW-0045">Antibiotic biosynthesis</keyword>
<evidence type="ECO:0000256" key="4">
    <source>
        <dbReference type="ARBA" id="ARBA00004972"/>
    </source>
</evidence>
<dbReference type="PRINTS" id="PR00385">
    <property type="entry name" value="P450"/>
</dbReference>
<dbReference type="SUPFAM" id="SSF48264">
    <property type="entry name" value="Cytochrome P450"/>
    <property type="match status" value="1"/>
</dbReference>
<dbReference type="GO" id="GO:0017000">
    <property type="term" value="P:antibiotic biosynthetic process"/>
    <property type="evidence" value="ECO:0007669"/>
    <property type="project" value="UniProtKB-KW"/>
</dbReference>
<comment type="similarity">
    <text evidence="5">Belongs to the cytochrome P450 family.</text>
</comment>
<evidence type="ECO:0000256" key="7">
    <source>
        <dbReference type="ARBA" id="ARBA00022692"/>
    </source>
</evidence>
<dbReference type="Pfam" id="PF00067">
    <property type="entry name" value="p450"/>
    <property type="match status" value="1"/>
</dbReference>
<dbReference type="InterPro" id="IPR001128">
    <property type="entry name" value="Cyt_P450"/>
</dbReference>
<keyword evidence="10" id="KW-0560">Oxidoreductase</keyword>
<dbReference type="PRINTS" id="PR00463">
    <property type="entry name" value="EP450I"/>
</dbReference>
<accession>A0AAN6SE75</accession>
<dbReference type="PANTHER" id="PTHR24305">
    <property type="entry name" value="CYTOCHROME P450"/>
    <property type="match status" value="1"/>
</dbReference>
<keyword evidence="13" id="KW-0503">Monooxygenase</keyword>
<reference evidence="20" key="2">
    <citation type="submission" date="2023-06" db="EMBL/GenBank/DDBJ databases">
        <authorList>
            <consortium name="Lawrence Berkeley National Laboratory"/>
            <person name="Mondo S.J."/>
            <person name="Hensen N."/>
            <person name="Bonometti L."/>
            <person name="Westerberg I."/>
            <person name="Brannstrom I.O."/>
            <person name="Guillou S."/>
            <person name="Cros-Aarteil S."/>
            <person name="Calhoun S."/>
            <person name="Haridas S."/>
            <person name="Kuo A."/>
            <person name="Pangilinan J."/>
            <person name="Riley R."/>
            <person name="Labutti K."/>
            <person name="Andreopoulos B."/>
            <person name="Lipzen A."/>
            <person name="Chen C."/>
            <person name="Yanf M."/>
            <person name="Daum C."/>
            <person name="Ng V."/>
            <person name="Clum A."/>
            <person name="Steindorff A."/>
            <person name="Ohm R."/>
            <person name="Martin F."/>
            <person name="Silar P."/>
            <person name="Natvig D."/>
            <person name="Lalanne C."/>
            <person name="Gautier V."/>
            <person name="Ament-Velasquez S.L."/>
            <person name="Kruys A."/>
            <person name="Hutchinson M.I."/>
            <person name="Powell A.J."/>
            <person name="Barry K."/>
            <person name="Miller A.N."/>
            <person name="Grigoriev I.V."/>
            <person name="Debuchy R."/>
            <person name="Gladieux P."/>
            <person name="Thoren M.H."/>
            <person name="Johannesson H."/>
        </authorList>
    </citation>
    <scope>NUCLEOTIDE SEQUENCE</scope>
    <source>
        <strain evidence="20">CBS 626.80</strain>
    </source>
</reference>
<keyword evidence="19" id="KW-0472">Membrane</keyword>
<evidence type="ECO:0000256" key="5">
    <source>
        <dbReference type="ARBA" id="ARBA00010617"/>
    </source>
</evidence>
<keyword evidence="12" id="KW-0843">Virulence</keyword>
<proteinExistence type="inferred from homology"/>
<protein>
    <recommendedName>
        <fullName evidence="16">Cytochrome P450 monooxygenase ABA1</fullName>
    </recommendedName>
    <alternativeName>
        <fullName evidence="17">Abscisic acid biosynthesis protein 1</fullName>
    </alternativeName>
    <alternativeName>
        <fullName evidence="15">Cytochrome P450 monooxygenase aba1</fullName>
    </alternativeName>
</protein>
<dbReference type="GO" id="GO:0004497">
    <property type="term" value="F:monooxygenase activity"/>
    <property type="evidence" value="ECO:0007669"/>
    <property type="project" value="UniProtKB-KW"/>
</dbReference>
<evidence type="ECO:0000256" key="16">
    <source>
        <dbReference type="ARBA" id="ARBA00068222"/>
    </source>
</evidence>
<evidence type="ECO:0000256" key="19">
    <source>
        <dbReference type="SAM" id="Phobius"/>
    </source>
</evidence>
<dbReference type="InterPro" id="IPR050121">
    <property type="entry name" value="Cytochrome_P450_monoxygenase"/>
</dbReference>
<dbReference type="CDD" id="cd11060">
    <property type="entry name" value="CYP57A1-like"/>
    <property type="match status" value="1"/>
</dbReference>
<dbReference type="InterPro" id="IPR002401">
    <property type="entry name" value="Cyt_P450_E_grp-I"/>
</dbReference>
<evidence type="ECO:0000256" key="6">
    <source>
        <dbReference type="ARBA" id="ARBA00022617"/>
    </source>
</evidence>
<comment type="pathway">
    <text evidence="3">Antibiotic biosynthesis.</text>
</comment>
<evidence type="ECO:0000256" key="10">
    <source>
        <dbReference type="ARBA" id="ARBA00023002"/>
    </source>
</evidence>
<dbReference type="GO" id="GO:0016705">
    <property type="term" value="F:oxidoreductase activity, acting on paired donors, with incorporation or reduction of molecular oxygen"/>
    <property type="evidence" value="ECO:0007669"/>
    <property type="project" value="InterPro"/>
</dbReference>
<reference evidence="20" key="1">
    <citation type="journal article" date="2023" name="Mol. Phylogenet. Evol.">
        <title>Genome-scale phylogeny and comparative genomics of the fungal order Sordariales.</title>
        <authorList>
            <person name="Hensen N."/>
            <person name="Bonometti L."/>
            <person name="Westerberg I."/>
            <person name="Brannstrom I.O."/>
            <person name="Guillou S."/>
            <person name="Cros-Aarteil S."/>
            <person name="Calhoun S."/>
            <person name="Haridas S."/>
            <person name="Kuo A."/>
            <person name="Mondo S."/>
            <person name="Pangilinan J."/>
            <person name="Riley R."/>
            <person name="LaButti K."/>
            <person name="Andreopoulos B."/>
            <person name="Lipzen A."/>
            <person name="Chen C."/>
            <person name="Yan M."/>
            <person name="Daum C."/>
            <person name="Ng V."/>
            <person name="Clum A."/>
            <person name="Steindorff A."/>
            <person name="Ohm R.A."/>
            <person name="Martin F."/>
            <person name="Silar P."/>
            <person name="Natvig D.O."/>
            <person name="Lalanne C."/>
            <person name="Gautier V."/>
            <person name="Ament-Velasquez S.L."/>
            <person name="Kruys A."/>
            <person name="Hutchinson M.I."/>
            <person name="Powell A.J."/>
            <person name="Barry K."/>
            <person name="Miller A.N."/>
            <person name="Grigoriev I.V."/>
            <person name="Debuchy R."/>
            <person name="Gladieux P."/>
            <person name="Hiltunen Thoren M."/>
            <person name="Johannesson H."/>
        </authorList>
    </citation>
    <scope>NUCLEOTIDE SEQUENCE</scope>
    <source>
        <strain evidence="20">CBS 626.80</strain>
    </source>
</reference>
<dbReference type="GO" id="GO:0005506">
    <property type="term" value="F:iron ion binding"/>
    <property type="evidence" value="ECO:0007669"/>
    <property type="project" value="InterPro"/>
</dbReference>
<keyword evidence="11 18" id="KW-0408">Iron</keyword>
<dbReference type="Proteomes" id="UP001303222">
    <property type="component" value="Unassembled WGS sequence"/>
</dbReference>
<evidence type="ECO:0000256" key="12">
    <source>
        <dbReference type="ARBA" id="ARBA00023026"/>
    </source>
</evidence>